<keyword evidence="1" id="KW-1133">Transmembrane helix</keyword>
<keyword evidence="3" id="KW-1185">Reference proteome</keyword>
<feature type="transmembrane region" description="Helical" evidence="1">
    <location>
        <begin position="356"/>
        <end position="373"/>
    </location>
</feature>
<protein>
    <submittedName>
        <fullName evidence="2">ABC-type multidrug transport system fused ATPase/permease subunit</fullName>
    </submittedName>
</protein>
<evidence type="ECO:0000256" key="1">
    <source>
        <dbReference type="SAM" id="Phobius"/>
    </source>
</evidence>
<feature type="transmembrane region" description="Helical" evidence="1">
    <location>
        <begin position="236"/>
        <end position="258"/>
    </location>
</feature>
<keyword evidence="1" id="KW-0812">Transmembrane</keyword>
<sequence length="383" mass="44333">MRILSHEIRKVFTLKMFALLIVISAIIYQLFISFYFQYFPNGRPFLDYYRISVQMLKDYGTHMDETEFLHFQQQYKEQVEEANHYLQSNKGFVDAGITTYEDFRNTVFNSDLEALRSDAYNKSRVDIFYELQAREGLIQKYENKETDKLRAYAYPSPIKEEQAARIEQLVNNESITAIFPHLVFENYNTLITYVAVLVVLSVSFMISPMFIKDRKNHVIDLQYTAKTGRPLFKKKIAAAMVSSCLITTAQLLCFFLLYSANHVSMFFNSNINSVFNYGAYWYDLTFIQYIVLTVVALYVLGMIVTLLTLLISSLAPNYITIIGAQVPLLFILLKLLLDVLIGDSINIRYPQYVQPLLYLSLAAAAVIMVIVRWKKEQVADIKG</sequence>
<organism evidence="2 3">
    <name type="scientific">Paenibacillus eucommiae</name>
    <dbReference type="NCBI Taxonomy" id="1355755"/>
    <lineage>
        <taxon>Bacteria</taxon>
        <taxon>Bacillati</taxon>
        <taxon>Bacillota</taxon>
        <taxon>Bacilli</taxon>
        <taxon>Bacillales</taxon>
        <taxon>Paenibacillaceae</taxon>
        <taxon>Paenibacillus</taxon>
    </lineage>
</organism>
<keyword evidence="1" id="KW-0472">Membrane</keyword>
<gene>
    <name evidence="2" type="ORF">J2Z66_005264</name>
</gene>
<dbReference type="RefSeq" id="WP_209975523.1">
    <property type="nucleotide sequence ID" value="NZ_JAGGLB010000020.1"/>
</dbReference>
<dbReference type="Proteomes" id="UP001519287">
    <property type="component" value="Unassembled WGS sequence"/>
</dbReference>
<evidence type="ECO:0000313" key="3">
    <source>
        <dbReference type="Proteomes" id="UP001519287"/>
    </source>
</evidence>
<reference evidence="2 3" key="1">
    <citation type="submission" date="2021-03" db="EMBL/GenBank/DDBJ databases">
        <title>Genomic Encyclopedia of Type Strains, Phase IV (KMG-IV): sequencing the most valuable type-strain genomes for metagenomic binning, comparative biology and taxonomic classification.</title>
        <authorList>
            <person name="Goeker M."/>
        </authorList>
    </citation>
    <scope>NUCLEOTIDE SEQUENCE [LARGE SCALE GENOMIC DNA]</scope>
    <source>
        <strain evidence="2 3">DSM 26048</strain>
    </source>
</reference>
<feature type="transmembrane region" description="Helical" evidence="1">
    <location>
        <begin position="190"/>
        <end position="211"/>
    </location>
</feature>
<proteinExistence type="predicted"/>
<name>A0ABS4J1B7_9BACL</name>
<feature type="transmembrane region" description="Helical" evidence="1">
    <location>
        <begin position="318"/>
        <end position="336"/>
    </location>
</feature>
<accession>A0ABS4J1B7</accession>
<feature type="transmembrane region" description="Helical" evidence="1">
    <location>
        <begin position="286"/>
        <end position="311"/>
    </location>
</feature>
<feature type="transmembrane region" description="Helical" evidence="1">
    <location>
        <begin position="12"/>
        <end position="36"/>
    </location>
</feature>
<evidence type="ECO:0000313" key="2">
    <source>
        <dbReference type="EMBL" id="MBP1993638.1"/>
    </source>
</evidence>
<comment type="caution">
    <text evidence="2">The sequence shown here is derived from an EMBL/GenBank/DDBJ whole genome shotgun (WGS) entry which is preliminary data.</text>
</comment>
<dbReference type="EMBL" id="JAGGLB010000020">
    <property type="protein sequence ID" value="MBP1993638.1"/>
    <property type="molecule type" value="Genomic_DNA"/>
</dbReference>